<evidence type="ECO:0000256" key="1">
    <source>
        <dbReference type="SAM" id="Phobius"/>
    </source>
</evidence>
<keyword evidence="1" id="KW-0472">Membrane</keyword>
<accession>A0AAW5UN34</accession>
<comment type="caution">
    <text evidence="2">The sequence shown here is derived from an EMBL/GenBank/DDBJ whole genome shotgun (WGS) entry which is preliminary data.</text>
</comment>
<dbReference type="Proteomes" id="UP001209168">
    <property type="component" value="Unassembled WGS sequence"/>
</dbReference>
<sequence>MEQALEAKFKNVISKLDSKFSSHDFIKRFLAMYENEYRLWFNESTVQAIHAKIGKLLVDNQEVLGIERNGRTDSETFHGTIGNVQSWKNIQKNGAGSLATLIVFTFVLLGTFLPSSARTFYGDNSWTKQDTICATSFAEQTKGWEWLFIDSRTKKSVSYPVEAEYYVYDSHPQYKVVGIQDDYNLLVYDENGKLLRVAYSGPTEFGYLRHFDSDAEVLAHLLWEASRFKHLEEARQKLLSIEEFKEIQDEDEYRYSSQDKHRNYYEAFKDNGLYRYYINRHPITISFVDGSTYQKEFLELDYYGGVKYKIDKLNAIVNKINENNDLFSAEITSGESEDDKMIKFKQKVFDPDSSYIIRSLYETRSGSWRDYAEEVKGDMVLDAYKSNQYNIQSESQLVRKFVEKKIANLYFSGMFTTQQWLAVCKKHNLQLAYTDGLANQKLTPQQAFQKGLKERNLEESQQAERFIEQIKKDLKENYNAPLFERVDDLAFRIIFTNTKTGEKKCFIERYNSEKAFEYSSTIERE</sequence>
<protein>
    <submittedName>
        <fullName evidence="2">Uncharacterized protein</fullName>
    </submittedName>
</protein>
<proteinExistence type="predicted"/>
<evidence type="ECO:0000313" key="2">
    <source>
        <dbReference type="EMBL" id="MCW4155615.1"/>
    </source>
</evidence>
<reference evidence="2" key="1">
    <citation type="submission" date="2022-11" db="EMBL/GenBank/DDBJ databases">
        <title>Genomic repertoires linked with pathogenic potency of arthritogenic Prevotella copri isolated from the gut of rheumatoid arthritis patients.</title>
        <authorList>
            <person name="Nii T."/>
            <person name="Maeda Y."/>
            <person name="Motooka D."/>
            <person name="Naito M."/>
            <person name="Matsumoto Y."/>
            <person name="Ogawa T."/>
            <person name="Oguro-Igashira E."/>
            <person name="Kishikawa T."/>
            <person name="Yamashita M."/>
            <person name="Koizumi S."/>
            <person name="Kurakawa T."/>
            <person name="Okumura R."/>
            <person name="Kayama H."/>
            <person name="Murakami M."/>
            <person name="Sakaguchi T."/>
            <person name="Das B."/>
            <person name="Nakamura S."/>
            <person name="Okada Y."/>
            <person name="Kumanogoh A."/>
            <person name="Takeda K."/>
        </authorList>
    </citation>
    <scope>NUCLEOTIDE SEQUENCE</scope>
    <source>
        <strain evidence="2">H012_8</strain>
    </source>
</reference>
<evidence type="ECO:0000313" key="3">
    <source>
        <dbReference type="Proteomes" id="UP001209168"/>
    </source>
</evidence>
<dbReference type="AlphaFoldDB" id="A0AAW5UN34"/>
<feature type="transmembrane region" description="Helical" evidence="1">
    <location>
        <begin position="95"/>
        <end position="113"/>
    </location>
</feature>
<name>A0AAW5UN34_9BACT</name>
<keyword evidence="1" id="KW-1133">Transmembrane helix</keyword>
<gene>
    <name evidence="2" type="ORF">ONT23_08705</name>
</gene>
<organism evidence="2 3">
    <name type="scientific">Segatella copri</name>
    <dbReference type="NCBI Taxonomy" id="165179"/>
    <lineage>
        <taxon>Bacteria</taxon>
        <taxon>Pseudomonadati</taxon>
        <taxon>Bacteroidota</taxon>
        <taxon>Bacteroidia</taxon>
        <taxon>Bacteroidales</taxon>
        <taxon>Prevotellaceae</taxon>
        <taxon>Segatella</taxon>
    </lineage>
</organism>
<keyword evidence="1" id="KW-0812">Transmembrane</keyword>
<dbReference type="EMBL" id="JAPDVH010000001">
    <property type="protein sequence ID" value="MCW4155615.1"/>
    <property type="molecule type" value="Genomic_DNA"/>
</dbReference>
<dbReference type="RefSeq" id="WP_264900933.1">
    <property type="nucleotide sequence ID" value="NZ_JAPDVH010000001.1"/>
</dbReference>